<feature type="signal peptide" evidence="1">
    <location>
        <begin position="1"/>
        <end position="17"/>
    </location>
</feature>
<sequence>MLSISAASFLVSQPAQAASFSGFGCIDNPDCQYYVERINAVVDAETVSEVNFIVLLGGRYSSTPLGFDGSSSISATADINLLDDVNRDGILETYKESALAFASVTTGLQLGQLRAKAFASVQSNTTYPLGYPSLSRAGTQNNLSWGDYITVTSSTLASGTLVPFELRLDLDRTVSASGLFEGNTQAFVGASLRIGDPGYSGLGGVSIFDTNYYPSNVFSKTTTVYLPVGITTAIEGNLEVLAAAQTGLGVSTSDTSIADASNTANYYLTPLLADVSYTSASGRSYFYSPTAVPEPTTILGTLAFGSLGAGSWLKRRQKGKKARSV</sequence>
<name>A0A2T1C2U3_9CYAN</name>
<comment type="caution">
    <text evidence="2">The sequence shown here is derived from an EMBL/GenBank/DDBJ whole genome shotgun (WGS) entry which is preliminary data.</text>
</comment>
<evidence type="ECO:0000313" key="2">
    <source>
        <dbReference type="EMBL" id="PSB02581.1"/>
    </source>
</evidence>
<protein>
    <recommendedName>
        <fullName evidence="4">PEP-CTERM protein-sorting domain-containing protein</fullName>
    </recommendedName>
</protein>
<dbReference type="InterPro" id="IPR026374">
    <property type="entry name" value="Cyano_PEP"/>
</dbReference>
<dbReference type="Proteomes" id="UP000238762">
    <property type="component" value="Unassembled WGS sequence"/>
</dbReference>
<evidence type="ECO:0000256" key="1">
    <source>
        <dbReference type="SAM" id="SignalP"/>
    </source>
</evidence>
<organism evidence="2 3">
    <name type="scientific">Merismopedia glauca CCAP 1448/3</name>
    <dbReference type="NCBI Taxonomy" id="1296344"/>
    <lineage>
        <taxon>Bacteria</taxon>
        <taxon>Bacillati</taxon>
        <taxon>Cyanobacteriota</taxon>
        <taxon>Cyanophyceae</taxon>
        <taxon>Synechococcales</taxon>
        <taxon>Merismopediaceae</taxon>
        <taxon>Merismopedia</taxon>
    </lineage>
</organism>
<dbReference type="AlphaFoldDB" id="A0A2T1C2U3"/>
<dbReference type="EMBL" id="PVWJ01000055">
    <property type="protein sequence ID" value="PSB02581.1"/>
    <property type="molecule type" value="Genomic_DNA"/>
</dbReference>
<keyword evidence="1" id="KW-0732">Signal</keyword>
<evidence type="ECO:0008006" key="4">
    <source>
        <dbReference type="Google" id="ProtNLM"/>
    </source>
</evidence>
<gene>
    <name evidence="2" type="ORF">C7B64_12395</name>
</gene>
<proteinExistence type="predicted"/>
<dbReference type="OrthoDB" id="485342at2"/>
<dbReference type="NCBIfam" id="TIGR04155">
    <property type="entry name" value="cyano_PEP"/>
    <property type="match status" value="1"/>
</dbReference>
<reference evidence="2 3" key="1">
    <citation type="submission" date="2018-02" db="EMBL/GenBank/DDBJ databases">
        <authorList>
            <person name="Cohen D.B."/>
            <person name="Kent A.D."/>
        </authorList>
    </citation>
    <scope>NUCLEOTIDE SEQUENCE [LARGE SCALE GENOMIC DNA]</scope>
    <source>
        <strain evidence="2 3">CCAP 1448/3</strain>
    </source>
</reference>
<evidence type="ECO:0000313" key="3">
    <source>
        <dbReference type="Proteomes" id="UP000238762"/>
    </source>
</evidence>
<accession>A0A2T1C2U3</accession>
<feature type="chain" id="PRO_5015481225" description="PEP-CTERM protein-sorting domain-containing protein" evidence="1">
    <location>
        <begin position="18"/>
        <end position="325"/>
    </location>
</feature>
<dbReference type="InterPro" id="IPR013424">
    <property type="entry name" value="Ice-binding_C"/>
</dbReference>
<keyword evidence="3" id="KW-1185">Reference proteome</keyword>
<reference evidence="2 3" key="2">
    <citation type="submission" date="2018-03" db="EMBL/GenBank/DDBJ databases">
        <title>The ancient ancestry and fast evolution of plastids.</title>
        <authorList>
            <person name="Moore K.R."/>
            <person name="Magnabosco C."/>
            <person name="Momper L."/>
            <person name="Gold D.A."/>
            <person name="Bosak T."/>
            <person name="Fournier G.P."/>
        </authorList>
    </citation>
    <scope>NUCLEOTIDE SEQUENCE [LARGE SCALE GENOMIC DNA]</scope>
    <source>
        <strain evidence="2 3">CCAP 1448/3</strain>
    </source>
</reference>
<dbReference type="NCBIfam" id="TIGR02595">
    <property type="entry name" value="PEP_CTERM"/>
    <property type="match status" value="1"/>
</dbReference>